<dbReference type="AlphaFoldDB" id="A0A182KIK4"/>
<reference evidence="2" key="1">
    <citation type="submission" date="2013-03" db="EMBL/GenBank/DDBJ databases">
        <title>The Genome Sequence of Anopheles christyi ACHKN1017.</title>
        <authorList>
            <consortium name="The Broad Institute Genomics Platform"/>
            <person name="Neafsey D.E."/>
            <person name="Besansky N."/>
            <person name="Walker B."/>
            <person name="Young S.K."/>
            <person name="Zeng Q."/>
            <person name="Gargeya S."/>
            <person name="Fitzgerald M."/>
            <person name="Haas B."/>
            <person name="Abouelleil A."/>
            <person name="Allen A.W."/>
            <person name="Alvarado L."/>
            <person name="Arachchi H.M."/>
            <person name="Berlin A.M."/>
            <person name="Chapman S.B."/>
            <person name="Gainer-Dewar J."/>
            <person name="Goldberg J."/>
            <person name="Griggs A."/>
            <person name="Gujja S."/>
            <person name="Hansen M."/>
            <person name="Howarth C."/>
            <person name="Imamovic A."/>
            <person name="Ireland A."/>
            <person name="Larimer J."/>
            <person name="McCowan C."/>
            <person name="Murphy C."/>
            <person name="Pearson M."/>
            <person name="Poon T.W."/>
            <person name="Priest M."/>
            <person name="Roberts A."/>
            <person name="Saif S."/>
            <person name="Shea T."/>
            <person name="Sisk P."/>
            <person name="Sykes S."/>
            <person name="Wortman J."/>
            <person name="Nusbaum C."/>
            <person name="Birren B."/>
        </authorList>
    </citation>
    <scope>NUCLEOTIDE SEQUENCE [LARGE SCALE GENOMIC DNA]</scope>
    <source>
        <strain evidence="2">ACHKN1017</strain>
    </source>
</reference>
<sequence length="99" mass="11277">MSLPATRCLRIDFFRLDELRCTTITRLKYPSRLTASLGGLRRWSSVAFFDLRRNKFFGLVSVRLKPESREDIDLNDSFLTLGGGTKRGPAVDRMESSSC</sequence>
<dbReference type="VEuPathDB" id="VectorBase:ACHR014276"/>
<proteinExistence type="predicted"/>
<organism evidence="1 2">
    <name type="scientific">Anopheles christyi</name>
    <dbReference type="NCBI Taxonomy" id="43041"/>
    <lineage>
        <taxon>Eukaryota</taxon>
        <taxon>Metazoa</taxon>
        <taxon>Ecdysozoa</taxon>
        <taxon>Arthropoda</taxon>
        <taxon>Hexapoda</taxon>
        <taxon>Insecta</taxon>
        <taxon>Pterygota</taxon>
        <taxon>Neoptera</taxon>
        <taxon>Endopterygota</taxon>
        <taxon>Diptera</taxon>
        <taxon>Nematocera</taxon>
        <taxon>Culicoidea</taxon>
        <taxon>Culicidae</taxon>
        <taxon>Anophelinae</taxon>
        <taxon>Anopheles</taxon>
    </lineage>
</organism>
<evidence type="ECO:0000313" key="2">
    <source>
        <dbReference type="Proteomes" id="UP000075881"/>
    </source>
</evidence>
<keyword evidence="2" id="KW-1185">Reference proteome</keyword>
<protein>
    <submittedName>
        <fullName evidence="1">Uncharacterized protein</fullName>
    </submittedName>
</protein>
<dbReference type="EnsemblMetazoa" id="ACHR014276-RA">
    <property type="protein sequence ID" value="ACHR014276-PA"/>
    <property type="gene ID" value="ACHR014276"/>
</dbReference>
<reference evidence="1" key="2">
    <citation type="submission" date="2020-05" db="UniProtKB">
        <authorList>
            <consortium name="EnsemblMetazoa"/>
        </authorList>
    </citation>
    <scope>IDENTIFICATION</scope>
    <source>
        <strain evidence="1">ACHKN1017</strain>
    </source>
</reference>
<accession>A0A182KIK4</accession>
<dbReference type="Proteomes" id="UP000075881">
    <property type="component" value="Unassembled WGS sequence"/>
</dbReference>
<evidence type="ECO:0000313" key="1">
    <source>
        <dbReference type="EnsemblMetazoa" id="ACHR014276-PA"/>
    </source>
</evidence>
<name>A0A182KIK4_9DIPT</name>